<dbReference type="GO" id="GO:0071035">
    <property type="term" value="P:nuclear polyadenylation-dependent rRNA catabolic process"/>
    <property type="evidence" value="ECO:0007669"/>
    <property type="project" value="TreeGrafter"/>
</dbReference>
<name>A0A9P4R8M9_9PLEO</name>
<dbReference type="PANTHER" id="PTHR21321:SF1">
    <property type="entry name" value="EXOSOME COMPLEX COMPONENT RRP40"/>
    <property type="match status" value="1"/>
</dbReference>
<evidence type="ECO:0000313" key="8">
    <source>
        <dbReference type="Proteomes" id="UP000799444"/>
    </source>
</evidence>
<dbReference type="AlphaFoldDB" id="A0A9P4R8M9"/>
<dbReference type="Gene3D" id="2.40.50.140">
    <property type="entry name" value="Nucleic acid-binding proteins"/>
    <property type="match status" value="1"/>
</dbReference>
<dbReference type="Proteomes" id="UP000799444">
    <property type="component" value="Unassembled WGS sequence"/>
</dbReference>
<reference evidence="7" key="1">
    <citation type="journal article" date="2020" name="Stud. Mycol.">
        <title>101 Dothideomycetes genomes: a test case for predicting lifestyles and emergence of pathogens.</title>
        <authorList>
            <person name="Haridas S."/>
            <person name="Albert R."/>
            <person name="Binder M."/>
            <person name="Bloem J."/>
            <person name="Labutti K."/>
            <person name="Salamov A."/>
            <person name="Andreopoulos B."/>
            <person name="Baker S."/>
            <person name="Barry K."/>
            <person name="Bills G."/>
            <person name="Bluhm B."/>
            <person name="Cannon C."/>
            <person name="Castanera R."/>
            <person name="Culley D."/>
            <person name="Daum C."/>
            <person name="Ezra D."/>
            <person name="Gonzalez J."/>
            <person name="Henrissat B."/>
            <person name="Kuo A."/>
            <person name="Liang C."/>
            <person name="Lipzen A."/>
            <person name="Lutzoni F."/>
            <person name="Magnuson J."/>
            <person name="Mondo S."/>
            <person name="Nolan M."/>
            <person name="Ohm R."/>
            <person name="Pangilinan J."/>
            <person name="Park H.-J."/>
            <person name="Ramirez L."/>
            <person name="Alfaro M."/>
            <person name="Sun H."/>
            <person name="Tritt A."/>
            <person name="Yoshinaga Y."/>
            <person name="Zwiers L.-H."/>
            <person name="Turgeon B."/>
            <person name="Goodwin S."/>
            <person name="Spatafora J."/>
            <person name="Crous P."/>
            <person name="Grigoriev I."/>
        </authorList>
    </citation>
    <scope>NUCLEOTIDE SEQUENCE</scope>
    <source>
        <strain evidence="7">CBS 125425</strain>
    </source>
</reference>
<dbReference type="FunFam" id="2.40.50.100:FF:000073">
    <property type="entry name" value="Putative Exosome complex component RRP40"/>
    <property type="match status" value="1"/>
</dbReference>
<dbReference type="GO" id="GO:0003723">
    <property type="term" value="F:RNA binding"/>
    <property type="evidence" value="ECO:0007669"/>
    <property type="project" value="UniProtKB-KW"/>
</dbReference>
<evidence type="ECO:0000256" key="1">
    <source>
        <dbReference type="ARBA" id="ARBA00004123"/>
    </source>
</evidence>
<dbReference type="OrthoDB" id="340500at2759"/>
<dbReference type="InterPro" id="IPR041054">
    <property type="entry name" value="Rrp40_N_euk"/>
</dbReference>
<evidence type="ECO:0000313" key="7">
    <source>
        <dbReference type="EMBL" id="KAF2741243.1"/>
    </source>
</evidence>
<dbReference type="EMBL" id="ML996097">
    <property type="protein sequence ID" value="KAF2741243.1"/>
    <property type="molecule type" value="Genomic_DNA"/>
</dbReference>
<dbReference type="InterPro" id="IPR012340">
    <property type="entry name" value="NA-bd_OB-fold"/>
</dbReference>
<dbReference type="GO" id="GO:0071038">
    <property type="term" value="P:TRAMP-dependent tRNA surveillance pathway"/>
    <property type="evidence" value="ECO:0007669"/>
    <property type="project" value="TreeGrafter"/>
</dbReference>
<dbReference type="GO" id="GO:0000176">
    <property type="term" value="C:nuclear exosome (RNase complex)"/>
    <property type="evidence" value="ECO:0007669"/>
    <property type="project" value="TreeGrafter"/>
</dbReference>
<evidence type="ECO:0000256" key="4">
    <source>
        <dbReference type="ARBA" id="ARBA00022884"/>
    </source>
</evidence>
<dbReference type="SUPFAM" id="SSF50249">
    <property type="entry name" value="Nucleic acid-binding proteins"/>
    <property type="match status" value="1"/>
</dbReference>
<dbReference type="CDD" id="cd22526">
    <property type="entry name" value="KH-I_Rrp40"/>
    <property type="match status" value="1"/>
</dbReference>
<dbReference type="Pfam" id="PF18311">
    <property type="entry name" value="Rrp40_N"/>
    <property type="match status" value="1"/>
</dbReference>
<dbReference type="InterPro" id="IPR049469">
    <property type="entry name" value="RRP40_KH-I"/>
</dbReference>
<feature type="domain" description="K Homology" evidence="5">
    <location>
        <begin position="201"/>
        <end position="251"/>
    </location>
</feature>
<evidence type="ECO:0000259" key="6">
    <source>
        <dbReference type="Pfam" id="PF18311"/>
    </source>
</evidence>
<keyword evidence="4" id="KW-0694">RNA-binding</keyword>
<keyword evidence="2" id="KW-0963">Cytoplasm</keyword>
<protein>
    <recommendedName>
        <fullName evidence="9">Ribosomal RNA-processing protein 40</fullName>
    </recommendedName>
</protein>
<proteinExistence type="predicted"/>
<dbReference type="GO" id="GO:0000177">
    <property type="term" value="C:cytoplasmic exosome (RNase complex)"/>
    <property type="evidence" value="ECO:0007669"/>
    <property type="project" value="TreeGrafter"/>
</dbReference>
<sequence length="285" mass="30084">MSDLMTVVLPGDDVPPDDLPKAQNKKKALKLGPGLRHIPPETITTTIAGALVTDARKNAAWIEYNSGRVSALPSAPISVQPIVILDHVCHSRPRQAVPSGGSIGTQLTLQQYLASVGDLVIATVLSSTSEHFNCYITPHTHTAALPHLAFEGANRKNQKKLPPHSLVYARIVNSGKDSIPEITCVDASTGKGEGLGPLNGGMVFKISLSMARRLLAGRKGGVSVLEGLSEKMGFEVAIGRNGMLWVDAGSVKATLAVGRAVQEADEQGLGEKGQKKAVDRALKKI</sequence>
<dbReference type="GO" id="GO:0034475">
    <property type="term" value="P:U4 snRNA 3'-end processing"/>
    <property type="evidence" value="ECO:0007669"/>
    <property type="project" value="TreeGrafter"/>
</dbReference>
<comment type="caution">
    <text evidence="7">The sequence shown here is derived from an EMBL/GenBank/DDBJ whole genome shotgun (WGS) entry which is preliminary data.</text>
</comment>
<dbReference type="GO" id="GO:0071034">
    <property type="term" value="P:CUT catabolic process"/>
    <property type="evidence" value="ECO:0007669"/>
    <property type="project" value="TreeGrafter"/>
</dbReference>
<dbReference type="Pfam" id="PF15985">
    <property type="entry name" value="KH_6"/>
    <property type="match status" value="1"/>
</dbReference>
<dbReference type="GO" id="GO:0071051">
    <property type="term" value="P:poly(A)-dependent snoRNA 3'-end processing"/>
    <property type="evidence" value="ECO:0007669"/>
    <property type="project" value="TreeGrafter"/>
</dbReference>
<organism evidence="7 8">
    <name type="scientific">Polyplosphaeria fusca</name>
    <dbReference type="NCBI Taxonomy" id="682080"/>
    <lineage>
        <taxon>Eukaryota</taxon>
        <taxon>Fungi</taxon>
        <taxon>Dikarya</taxon>
        <taxon>Ascomycota</taxon>
        <taxon>Pezizomycotina</taxon>
        <taxon>Dothideomycetes</taxon>
        <taxon>Pleosporomycetidae</taxon>
        <taxon>Pleosporales</taxon>
        <taxon>Tetraplosphaeriaceae</taxon>
        <taxon>Polyplosphaeria</taxon>
    </lineage>
</organism>
<dbReference type="GO" id="GO:0000467">
    <property type="term" value="P:exonucleolytic trimming to generate mature 3'-end of 5.8S rRNA from tricistronic rRNA transcript (SSU-rRNA, 5.8S rRNA, LSU-rRNA)"/>
    <property type="evidence" value="ECO:0007669"/>
    <property type="project" value="TreeGrafter"/>
</dbReference>
<dbReference type="SUPFAM" id="SSF54791">
    <property type="entry name" value="Eukaryotic type KH-domain (KH-domain type I)"/>
    <property type="match status" value="1"/>
</dbReference>
<dbReference type="InterPro" id="IPR036612">
    <property type="entry name" value="KH_dom_type_1_sf"/>
</dbReference>
<dbReference type="InterPro" id="IPR026699">
    <property type="entry name" value="Exosome_RNA_bind1/RRP40/RRP4"/>
</dbReference>
<evidence type="ECO:0008006" key="9">
    <source>
        <dbReference type="Google" id="ProtNLM"/>
    </source>
</evidence>
<comment type="subcellular location">
    <subcellularLocation>
        <location evidence="1">Nucleus</location>
    </subcellularLocation>
</comment>
<keyword evidence="8" id="KW-1185">Reference proteome</keyword>
<dbReference type="FunFam" id="2.40.50.140:FF:000127">
    <property type="entry name" value="Exosome complex component RRP40"/>
    <property type="match status" value="1"/>
</dbReference>
<dbReference type="Pfam" id="PF21262">
    <property type="entry name" value="RRP40_S1"/>
    <property type="match status" value="1"/>
</dbReference>
<keyword evidence="3" id="KW-0271">Exosome</keyword>
<dbReference type="Gene3D" id="3.30.1370.10">
    <property type="entry name" value="K Homology domain, type 1"/>
    <property type="match status" value="1"/>
</dbReference>
<evidence type="ECO:0000259" key="5">
    <source>
        <dbReference type="Pfam" id="PF15985"/>
    </source>
</evidence>
<gene>
    <name evidence="7" type="ORF">EJ04DRAFT_507088</name>
</gene>
<accession>A0A9P4R8M9</accession>
<feature type="domain" description="Exosome complex exonuclease Rrp40 N-terminal" evidence="6">
    <location>
        <begin position="29"/>
        <end position="68"/>
    </location>
</feature>
<dbReference type="PANTHER" id="PTHR21321">
    <property type="entry name" value="PNAS-3 RELATED"/>
    <property type="match status" value="1"/>
</dbReference>
<evidence type="ECO:0000256" key="2">
    <source>
        <dbReference type="ARBA" id="ARBA00022490"/>
    </source>
</evidence>
<dbReference type="InterPro" id="IPR004088">
    <property type="entry name" value="KH_dom_type_1"/>
</dbReference>
<evidence type="ECO:0000256" key="3">
    <source>
        <dbReference type="ARBA" id="ARBA00022835"/>
    </source>
</evidence>
<dbReference type="Gene3D" id="2.40.50.100">
    <property type="match status" value="1"/>
</dbReference>